<keyword evidence="9" id="KW-1185">Reference proteome</keyword>
<dbReference type="SMART" id="SM00710">
    <property type="entry name" value="PbH1"/>
    <property type="match status" value="10"/>
</dbReference>
<keyword evidence="7" id="KW-0998">Cell outer membrane</keyword>
<evidence type="ECO:0008006" key="10">
    <source>
        <dbReference type="Google" id="ProtNLM"/>
    </source>
</evidence>
<accession>A0A2W1N035</accession>
<dbReference type="AlphaFoldDB" id="A0A2W1N035"/>
<keyword evidence="4" id="KW-0964">Secreted</keyword>
<dbReference type="PANTHER" id="PTHR11319">
    <property type="entry name" value="G PROTEIN-COUPLED RECEPTOR-RELATED"/>
    <property type="match status" value="1"/>
</dbReference>
<sequence length="1112" mass="118658">MSFLLRVFYAILCLSSFYSFSTQIIVVNTNEIGLGSLRQATYDAVSGDTISFDPSLISSSSVRIMLDSSIVLNKNISIKGLYNATDTLYLSGSNSTNIINASYTAEIKLDSLVLIHGNSSFIEGGGLNFYNVDTISIENCVIQFCSSTGSGGGIKIWSNGAFSYDVAYVTILNTIVENNTANVAAGVSISAPYSQIKIADCLFKNNIANLNMAGGGIQIFSDDSTDIEINHSEFDSNIADSGAGLSLIGSPHRISLFKSIFKNNVSADYGGGIGGSGSGLFIQLDSCLFTENKAHLGAAISTLSTSYIGVNNSEFIKNHAFSGGAIHTHSGSVGLGPTFIVNHCQFEDNSADFFGGSIYTLKHVEIMDSNFSLDSADYGGSVYCVSAKVSKSTFSDSYAEVKGGSIYTRSGNPSLDVIHSSFYNNEALYGGAIAMAANFSSGYNLGAMQIDSSEIFNNSADYGGAIHMYVTDGFSGNSAGSMHINTSKIYNNNANLDGGAIHMSSSRINGTNLSNTTEIEVYNSTIDNNAAINNGGAIYSGHFDIGKPINHVTINYSTISNNSAANGGGIYAKSKGSSRARVKVQTNSSSLINNAALNDGGAIYAWAESTYSESDLEINNSTIYDNSAVGIGGGLFSYGSWNSAVFDSEITPSSSILANNGLNGIYNNQNPTLHSLGNNIFSTNNIAGSHAADTLGVSLSAINLSPLQSNGGFTQTRMPYLSSIAIDFGNLLDSTDAQNVAIVGQRDCGAAEFCASTSSIDSIFACDSIVWQDGITYSSNNHTATYFLQNANGCDSIIHLNLTIGTTVHIDSFIVCDSLTWINGLTYSQNNDSAFVVYTNHLGCDSIVFLNLTIADKYADTIYVDTCDFYTWTNGITYNVSTNNVSDTLTSIYGCDSIIYLNLVIRNSDTTSALINSCAEYTWIDGITYTSSNNTATYILNNINGCDSIIYLHLTIDSIDTEVTHNQGTLIASATNATYQWLDCNENYNLIPGEINQSYHPIVNGNYAVAITYNSCVDTSQCLVVAGIGFNEVDNSAIFSIHPNPTTGELILDGKISEIDQILIINPMGQVIFRSNNAKTLNGKIYLDGPSGLYFIRILSQNEWLTYKVLKN</sequence>
<evidence type="ECO:0000313" key="9">
    <source>
        <dbReference type="Proteomes" id="UP000249248"/>
    </source>
</evidence>
<dbReference type="Pfam" id="PF02415">
    <property type="entry name" value="Chlam_PMP"/>
    <property type="match status" value="1"/>
</dbReference>
<dbReference type="OrthoDB" id="1140572at2"/>
<keyword evidence="5" id="KW-0732">Signal</keyword>
<dbReference type="NCBIfam" id="TIGR04183">
    <property type="entry name" value="Por_Secre_tail"/>
    <property type="match status" value="1"/>
</dbReference>
<dbReference type="GO" id="GO:0009279">
    <property type="term" value="C:cell outer membrane"/>
    <property type="evidence" value="ECO:0007669"/>
    <property type="project" value="UniProtKB-SubCell"/>
</dbReference>
<evidence type="ECO:0000256" key="3">
    <source>
        <dbReference type="ARBA" id="ARBA00004613"/>
    </source>
</evidence>
<gene>
    <name evidence="8" type="ORF">DNU06_06935</name>
</gene>
<evidence type="ECO:0000256" key="6">
    <source>
        <dbReference type="ARBA" id="ARBA00023136"/>
    </source>
</evidence>
<proteinExistence type="predicted"/>
<dbReference type="InterPro" id="IPR006626">
    <property type="entry name" value="PbH1"/>
</dbReference>
<evidence type="ECO:0000256" key="4">
    <source>
        <dbReference type="ARBA" id="ARBA00022525"/>
    </source>
</evidence>
<dbReference type="InterPro" id="IPR003368">
    <property type="entry name" value="POMP_repeat"/>
</dbReference>
<evidence type="ECO:0000256" key="5">
    <source>
        <dbReference type="ARBA" id="ARBA00022729"/>
    </source>
</evidence>
<evidence type="ECO:0000256" key="1">
    <source>
        <dbReference type="ARBA" id="ARBA00004196"/>
    </source>
</evidence>
<dbReference type="SUPFAM" id="SSF51126">
    <property type="entry name" value="Pectin lyase-like"/>
    <property type="match status" value="3"/>
</dbReference>
<dbReference type="EMBL" id="QKSB01000003">
    <property type="protein sequence ID" value="PZE17557.1"/>
    <property type="molecule type" value="Genomic_DNA"/>
</dbReference>
<organism evidence="8 9">
    <name type="scientific">Putridiphycobacter roseus</name>
    <dbReference type="NCBI Taxonomy" id="2219161"/>
    <lineage>
        <taxon>Bacteria</taxon>
        <taxon>Pseudomonadati</taxon>
        <taxon>Bacteroidota</taxon>
        <taxon>Flavobacteriia</taxon>
        <taxon>Flavobacteriales</taxon>
        <taxon>Crocinitomicaceae</taxon>
        <taxon>Putridiphycobacter</taxon>
    </lineage>
</organism>
<dbReference type="GO" id="GO:0005576">
    <property type="term" value="C:extracellular region"/>
    <property type="evidence" value="ECO:0007669"/>
    <property type="project" value="UniProtKB-SubCell"/>
</dbReference>
<reference evidence="8 9" key="1">
    <citation type="submission" date="2018-06" db="EMBL/GenBank/DDBJ databases">
        <title>The draft genome sequence of Crocinitomix sp. SM1701.</title>
        <authorList>
            <person name="Zhang X."/>
        </authorList>
    </citation>
    <scope>NUCLEOTIDE SEQUENCE [LARGE SCALE GENOMIC DNA]</scope>
    <source>
        <strain evidence="8 9">SM1701</strain>
    </source>
</reference>
<dbReference type="RefSeq" id="WP_111062517.1">
    <property type="nucleotide sequence ID" value="NZ_JBHUCU010000027.1"/>
</dbReference>
<dbReference type="PANTHER" id="PTHR11319:SF35">
    <property type="entry name" value="OUTER MEMBRANE PROTEIN PMPC-RELATED"/>
    <property type="match status" value="1"/>
</dbReference>
<dbReference type="InterPro" id="IPR011050">
    <property type="entry name" value="Pectin_lyase_fold/virulence"/>
</dbReference>
<dbReference type="Proteomes" id="UP000249248">
    <property type="component" value="Unassembled WGS sequence"/>
</dbReference>
<comment type="subcellular location">
    <subcellularLocation>
        <location evidence="1">Cell envelope</location>
    </subcellularLocation>
    <subcellularLocation>
        <location evidence="2">Cell outer membrane</location>
    </subcellularLocation>
    <subcellularLocation>
        <location evidence="3">Secreted</location>
    </subcellularLocation>
</comment>
<dbReference type="InterPro" id="IPR026444">
    <property type="entry name" value="Secre_tail"/>
</dbReference>
<dbReference type="NCBIfam" id="NF041518">
    <property type="entry name" value="choice_anch_Q"/>
    <property type="match status" value="1"/>
</dbReference>
<dbReference type="InterPro" id="IPR059226">
    <property type="entry name" value="Choice_anch_Q_dom"/>
</dbReference>
<evidence type="ECO:0000256" key="7">
    <source>
        <dbReference type="ARBA" id="ARBA00023237"/>
    </source>
</evidence>
<comment type="caution">
    <text evidence="8">The sequence shown here is derived from an EMBL/GenBank/DDBJ whole genome shotgun (WGS) entry which is preliminary data.</text>
</comment>
<protein>
    <recommendedName>
        <fullName evidence="10">Secretion system C-terminal sorting domain-containing protein</fullName>
    </recommendedName>
</protein>
<evidence type="ECO:0000256" key="2">
    <source>
        <dbReference type="ARBA" id="ARBA00004442"/>
    </source>
</evidence>
<keyword evidence="6" id="KW-0472">Membrane</keyword>
<name>A0A2W1N035_9FLAO</name>
<evidence type="ECO:0000313" key="8">
    <source>
        <dbReference type="EMBL" id="PZE17557.1"/>
    </source>
</evidence>